<dbReference type="EMBL" id="CAAALY010003901">
    <property type="protein sequence ID" value="VEL08412.1"/>
    <property type="molecule type" value="Genomic_DNA"/>
</dbReference>
<keyword evidence="2" id="KW-1185">Reference proteome</keyword>
<proteinExistence type="predicted"/>
<gene>
    <name evidence="1" type="ORF">PXEA_LOCUS1852</name>
</gene>
<evidence type="ECO:0000313" key="1">
    <source>
        <dbReference type="EMBL" id="VEL08412.1"/>
    </source>
</evidence>
<protein>
    <submittedName>
        <fullName evidence="1">Uncharacterized protein</fullName>
    </submittedName>
</protein>
<comment type="caution">
    <text evidence="1">The sequence shown here is derived from an EMBL/GenBank/DDBJ whole genome shotgun (WGS) entry which is preliminary data.</text>
</comment>
<reference evidence="1" key="1">
    <citation type="submission" date="2018-11" db="EMBL/GenBank/DDBJ databases">
        <authorList>
            <consortium name="Pathogen Informatics"/>
        </authorList>
    </citation>
    <scope>NUCLEOTIDE SEQUENCE</scope>
</reference>
<evidence type="ECO:0000313" key="2">
    <source>
        <dbReference type="Proteomes" id="UP000784294"/>
    </source>
</evidence>
<accession>A0A448WCG4</accession>
<dbReference type="Proteomes" id="UP000784294">
    <property type="component" value="Unassembled WGS sequence"/>
</dbReference>
<dbReference type="AlphaFoldDB" id="A0A448WCG4"/>
<organism evidence="1 2">
    <name type="scientific">Protopolystoma xenopodis</name>
    <dbReference type="NCBI Taxonomy" id="117903"/>
    <lineage>
        <taxon>Eukaryota</taxon>
        <taxon>Metazoa</taxon>
        <taxon>Spiralia</taxon>
        <taxon>Lophotrochozoa</taxon>
        <taxon>Platyhelminthes</taxon>
        <taxon>Monogenea</taxon>
        <taxon>Polyopisthocotylea</taxon>
        <taxon>Polystomatidea</taxon>
        <taxon>Polystomatidae</taxon>
        <taxon>Protopolystoma</taxon>
    </lineage>
</organism>
<name>A0A448WCG4_9PLAT</name>
<sequence length="138" mass="15453">MQGELADVLLIRGLAEPESRLACLSRCSAQLRVLAADPQVSEDDPLTRRENTFWLDDEEGGEADQAIGIHLDSKRKSKKDEWGLETGTARHLFFSSPHLSSLPEILTRLAVFEPLIWPVQTVSSRPEVTFIRISTAIR</sequence>